<evidence type="ECO:0000313" key="3">
    <source>
        <dbReference type="Proteomes" id="UP001293254"/>
    </source>
</evidence>
<gene>
    <name evidence="2" type="ORF">Salat_2119100</name>
</gene>
<proteinExistence type="predicted"/>
<accession>A0AAE2CGY6</accession>
<sequence length="118" mass="13563">MPVAQPVALITQAPQRRQTQKASIGNPSTKVCTKLSQRRAVRTYREKDLRRENGWSVQVISERREDDFIVRERRSVDSPAEANHDGSGENQKRHSFEGLGVSQREREVEKKRSHLGLE</sequence>
<dbReference type="EMBL" id="JACGWO010000008">
    <property type="protein sequence ID" value="KAK4421685.1"/>
    <property type="molecule type" value="Genomic_DNA"/>
</dbReference>
<reference evidence="2" key="1">
    <citation type="submission" date="2020-06" db="EMBL/GenBank/DDBJ databases">
        <authorList>
            <person name="Li T."/>
            <person name="Hu X."/>
            <person name="Zhang T."/>
            <person name="Song X."/>
            <person name="Zhang H."/>
            <person name="Dai N."/>
            <person name="Sheng W."/>
            <person name="Hou X."/>
            <person name="Wei L."/>
        </authorList>
    </citation>
    <scope>NUCLEOTIDE SEQUENCE</scope>
    <source>
        <strain evidence="2">3651</strain>
        <tissue evidence="2">Leaf</tissue>
    </source>
</reference>
<evidence type="ECO:0000313" key="2">
    <source>
        <dbReference type="EMBL" id="KAK4421685.1"/>
    </source>
</evidence>
<dbReference type="AlphaFoldDB" id="A0AAE2CGY6"/>
<reference evidence="2" key="2">
    <citation type="journal article" date="2024" name="Plant">
        <title>Genomic evolution and insights into agronomic trait innovations of Sesamum species.</title>
        <authorList>
            <person name="Miao H."/>
            <person name="Wang L."/>
            <person name="Qu L."/>
            <person name="Liu H."/>
            <person name="Sun Y."/>
            <person name="Le M."/>
            <person name="Wang Q."/>
            <person name="Wei S."/>
            <person name="Zheng Y."/>
            <person name="Lin W."/>
            <person name="Duan Y."/>
            <person name="Cao H."/>
            <person name="Xiong S."/>
            <person name="Wang X."/>
            <person name="Wei L."/>
            <person name="Li C."/>
            <person name="Ma Q."/>
            <person name="Ju M."/>
            <person name="Zhao R."/>
            <person name="Li G."/>
            <person name="Mu C."/>
            <person name="Tian Q."/>
            <person name="Mei H."/>
            <person name="Zhang T."/>
            <person name="Gao T."/>
            <person name="Zhang H."/>
        </authorList>
    </citation>
    <scope>NUCLEOTIDE SEQUENCE</scope>
    <source>
        <strain evidence="2">3651</strain>
    </source>
</reference>
<feature type="compositionally biased region" description="Polar residues" evidence="1">
    <location>
        <begin position="12"/>
        <end position="35"/>
    </location>
</feature>
<protein>
    <submittedName>
        <fullName evidence="2">Uncharacterized protein</fullName>
    </submittedName>
</protein>
<name>A0AAE2CGY6_9LAMI</name>
<feature type="compositionally biased region" description="Basic and acidic residues" evidence="1">
    <location>
        <begin position="71"/>
        <end position="96"/>
    </location>
</feature>
<feature type="compositionally biased region" description="Basic and acidic residues" evidence="1">
    <location>
        <begin position="103"/>
        <end position="118"/>
    </location>
</feature>
<dbReference type="Proteomes" id="UP001293254">
    <property type="component" value="Unassembled WGS sequence"/>
</dbReference>
<feature type="region of interest" description="Disordered" evidence="1">
    <location>
        <begin position="71"/>
        <end position="118"/>
    </location>
</feature>
<feature type="region of interest" description="Disordered" evidence="1">
    <location>
        <begin position="1"/>
        <end position="36"/>
    </location>
</feature>
<comment type="caution">
    <text evidence="2">The sequence shown here is derived from an EMBL/GenBank/DDBJ whole genome shotgun (WGS) entry which is preliminary data.</text>
</comment>
<keyword evidence="3" id="KW-1185">Reference proteome</keyword>
<evidence type="ECO:0000256" key="1">
    <source>
        <dbReference type="SAM" id="MobiDB-lite"/>
    </source>
</evidence>
<organism evidence="2 3">
    <name type="scientific">Sesamum alatum</name>
    <dbReference type="NCBI Taxonomy" id="300844"/>
    <lineage>
        <taxon>Eukaryota</taxon>
        <taxon>Viridiplantae</taxon>
        <taxon>Streptophyta</taxon>
        <taxon>Embryophyta</taxon>
        <taxon>Tracheophyta</taxon>
        <taxon>Spermatophyta</taxon>
        <taxon>Magnoliopsida</taxon>
        <taxon>eudicotyledons</taxon>
        <taxon>Gunneridae</taxon>
        <taxon>Pentapetalae</taxon>
        <taxon>asterids</taxon>
        <taxon>lamiids</taxon>
        <taxon>Lamiales</taxon>
        <taxon>Pedaliaceae</taxon>
        <taxon>Sesamum</taxon>
    </lineage>
</organism>